<feature type="chain" id="PRO_5045523239" description="DUF5017 domain-containing protein" evidence="1">
    <location>
        <begin position="18"/>
        <end position="390"/>
    </location>
</feature>
<comment type="caution">
    <text evidence="2">The sequence shown here is derived from an EMBL/GenBank/DDBJ whole genome shotgun (WGS) entry which is preliminary data.</text>
</comment>
<keyword evidence="1" id="KW-0732">Signal</keyword>
<evidence type="ECO:0000313" key="2">
    <source>
        <dbReference type="EMBL" id="MBW7466441.1"/>
    </source>
</evidence>
<sequence>MKKLLYLLSSLMLVFTACDPMEDVYEELDAQKGPFNKKDIEVALVKADYDNAKMKVTYFGSNEEAISTIPAMLNRKYPQLENGSSVIVKYNLVPSVGIKTKIDYTITEKSDYELGGARFTNFDSWSQIKAFLEAKFPAEQAKANGAPVEGRMVNLTYTRYDGSGSPTSKTVTDAFYFINGEWVKSYLVTEADYVSVNRNRYNNFTAADQDMLGTYFNRFLIENDIRAEVGGVYYVAYTYFESGKTSQAVTAMVYNGSSWTRATATSPLVVTAKFSKKNGVWVPDLTKSYTLAAADYTWISQQPTLGTVAQLKNLGQYGNFYQSWEGSANYWSNSNIVNALAALIKNKFPNEEVGQKFGVSYTYFAGGNKVNTVILIKRETGDYELAQEGE</sequence>
<dbReference type="RefSeq" id="WP_219876322.1">
    <property type="nucleotide sequence ID" value="NZ_JAHYXK010000003.1"/>
</dbReference>
<accession>A0ABS7CRW5</accession>
<dbReference type="EMBL" id="JAHYXK010000003">
    <property type="protein sequence ID" value="MBW7466441.1"/>
    <property type="molecule type" value="Genomic_DNA"/>
</dbReference>
<reference evidence="2 3" key="1">
    <citation type="journal article" date="2016" name="Int. J. Syst. Evol. Microbiol.">
        <title>Pontibacter aydingkolensis sp. nov., isolated from soil of a salt lake.</title>
        <authorList>
            <person name="Osman G."/>
            <person name="Zhang T."/>
            <person name="Lou K."/>
            <person name="Gao Y."/>
            <person name="Chang W."/>
            <person name="Lin Q."/>
            <person name="Yang H.M."/>
            <person name="Huo X.D."/>
            <person name="Wang N."/>
        </authorList>
    </citation>
    <scope>NUCLEOTIDE SEQUENCE [LARGE SCALE GENOMIC DNA]</scope>
    <source>
        <strain evidence="2 3">KACC 19255</strain>
    </source>
</reference>
<keyword evidence="3" id="KW-1185">Reference proteome</keyword>
<dbReference type="PROSITE" id="PS51257">
    <property type="entry name" value="PROKAR_LIPOPROTEIN"/>
    <property type="match status" value="1"/>
</dbReference>
<evidence type="ECO:0000256" key="1">
    <source>
        <dbReference type="SAM" id="SignalP"/>
    </source>
</evidence>
<feature type="signal peptide" evidence="1">
    <location>
        <begin position="1"/>
        <end position="17"/>
    </location>
</feature>
<proteinExistence type="predicted"/>
<evidence type="ECO:0000313" key="3">
    <source>
        <dbReference type="Proteomes" id="UP000813018"/>
    </source>
</evidence>
<gene>
    <name evidence="2" type="ORF">K0O23_05125</name>
</gene>
<protein>
    <recommendedName>
        <fullName evidence="4">DUF5017 domain-containing protein</fullName>
    </recommendedName>
</protein>
<organism evidence="2 3">
    <name type="scientific">Pontibacter aydingkolensis</name>
    <dbReference type="NCBI Taxonomy" id="1911536"/>
    <lineage>
        <taxon>Bacteria</taxon>
        <taxon>Pseudomonadati</taxon>
        <taxon>Bacteroidota</taxon>
        <taxon>Cytophagia</taxon>
        <taxon>Cytophagales</taxon>
        <taxon>Hymenobacteraceae</taxon>
        <taxon>Pontibacter</taxon>
    </lineage>
</organism>
<name>A0ABS7CRW5_9BACT</name>
<dbReference type="Proteomes" id="UP000813018">
    <property type="component" value="Unassembled WGS sequence"/>
</dbReference>
<evidence type="ECO:0008006" key="4">
    <source>
        <dbReference type="Google" id="ProtNLM"/>
    </source>
</evidence>